<evidence type="ECO:0000313" key="6">
    <source>
        <dbReference type="EMBL" id="TDP88774.1"/>
    </source>
</evidence>
<evidence type="ECO:0000256" key="3">
    <source>
        <dbReference type="ARBA" id="ARBA00023163"/>
    </source>
</evidence>
<dbReference type="FunFam" id="1.10.10.60:FF:000141">
    <property type="entry name" value="TetR family transcriptional regulator"/>
    <property type="match status" value="1"/>
</dbReference>
<dbReference type="PANTHER" id="PTHR43479:SF11">
    <property type="entry name" value="ACREF_ENVCD OPERON REPRESSOR-RELATED"/>
    <property type="match status" value="1"/>
</dbReference>
<dbReference type="Gene3D" id="1.10.357.10">
    <property type="entry name" value="Tetracycline Repressor, domain 2"/>
    <property type="match status" value="1"/>
</dbReference>
<dbReference type="InterPro" id="IPR001647">
    <property type="entry name" value="HTH_TetR"/>
</dbReference>
<accession>A0A4R6RQ53</accession>
<dbReference type="Proteomes" id="UP000295176">
    <property type="component" value="Unassembled WGS sequence"/>
</dbReference>
<dbReference type="PROSITE" id="PS50977">
    <property type="entry name" value="HTH_TETR_2"/>
    <property type="match status" value="1"/>
</dbReference>
<dbReference type="Gene3D" id="1.10.10.60">
    <property type="entry name" value="Homeodomain-like"/>
    <property type="match status" value="1"/>
</dbReference>
<dbReference type="PANTHER" id="PTHR43479">
    <property type="entry name" value="ACREF/ENVCD OPERON REPRESSOR-RELATED"/>
    <property type="match status" value="1"/>
</dbReference>
<proteinExistence type="predicted"/>
<dbReference type="PRINTS" id="PR00455">
    <property type="entry name" value="HTHTETR"/>
</dbReference>
<dbReference type="SUPFAM" id="SSF46689">
    <property type="entry name" value="Homeodomain-like"/>
    <property type="match status" value="1"/>
</dbReference>
<feature type="domain" description="HTH tetR-type" evidence="5">
    <location>
        <begin position="3"/>
        <end position="63"/>
    </location>
</feature>
<reference evidence="6 7" key="1">
    <citation type="submission" date="2019-03" db="EMBL/GenBank/DDBJ databases">
        <title>Subsurface microbial communities from deep shales in Ohio and West Virginia, USA.</title>
        <authorList>
            <person name="Wrighton K."/>
        </authorList>
    </citation>
    <scope>NUCLEOTIDE SEQUENCE [LARGE SCALE GENOMIC DNA]</scope>
    <source>
        <strain evidence="6 7">MSL 7</strain>
    </source>
</reference>
<comment type="caution">
    <text evidence="6">The sequence shown here is derived from an EMBL/GenBank/DDBJ whole genome shotgun (WGS) entry which is preliminary data.</text>
</comment>
<dbReference type="InterPro" id="IPR009057">
    <property type="entry name" value="Homeodomain-like_sf"/>
</dbReference>
<sequence length="196" mass="22781">MAEDTKNKILKSAFHLFSKNNYHAVSMTQIAEGAEISKGTLYWYFDSKEELFRETVVTGLDYFHELFEEIAAKEISSDKKIRILLKCVFKTLIENLDMLEVFRNNVELISSDFKDAIESKHKKNIEIVSRIVEQGIEEGLIRSENSTNMAALIMSVLFTPQIKEILDNDEKVEDKINFIYDFIMNGISRKEHQDEK</sequence>
<evidence type="ECO:0000256" key="2">
    <source>
        <dbReference type="ARBA" id="ARBA00023125"/>
    </source>
</evidence>
<evidence type="ECO:0000256" key="1">
    <source>
        <dbReference type="ARBA" id="ARBA00023015"/>
    </source>
</evidence>
<protein>
    <submittedName>
        <fullName evidence="6">TetR family transcriptional regulator</fullName>
    </submittedName>
</protein>
<dbReference type="AlphaFoldDB" id="A0A4R6RQ53"/>
<dbReference type="GO" id="GO:0045892">
    <property type="term" value="P:negative regulation of DNA-templated transcription"/>
    <property type="evidence" value="ECO:0007669"/>
    <property type="project" value="UniProtKB-ARBA"/>
</dbReference>
<name>A0A4R6RQ53_9FIRM</name>
<dbReference type="RefSeq" id="WP_133531108.1">
    <property type="nucleotide sequence ID" value="NZ_SNXX01000032.1"/>
</dbReference>
<keyword evidence="1" id="KW-0805">Transcription regulation</keyword>
<organism evidence="6 7">
    <name type="scientific">Halanaerobium saccharolyticum</name>
    <dbReference type="NCBI Taxonomy" id="43595"/>
    <lineage>
        <taxon>Bacteria</taxon>
        <taxon>Bacillati</taxon>
        <taxon>Bacillota</taxon>
        <taxon>Clostridia</taxon>
        <taxon>Halanaerobiales</taxon>
        <taxon>Halanaerobiaceae</taxon>
        <taxon>Halanaerobium</taxon>
    </lineage>
</organism>
<gene>
    <name evidence="6" type="ORF">C7957_13225</name>
</gene>
<dbReference type="EMBL" id="SNXX01000032">
    <property type="protein sequence ID" value="TDP88774.1"/>
    <property type="molecule type" value="Genomic_DNA"/>
</dbReference>
<evidence type="ECO:0000313" key="7">
    <source>
        <dbReference type="Proteomes" id="UP000295176"/>
    </source>
</evidence>
<evidence type="ECO:0000259" key="5">
    <source>
        <dbReference type="PROSITE" id="PS50977"/>
    </source>
</evidence>
<evidence type="ECO:0000256" key="4">
    <source>
        <dbReference type="PROSITE-ProRule" id="PRU00335"/>
    </source>
</evidence>
<dbReference type="SUPFAM" id="SSF48498">
    <property type="entry name" value="Tetracyclin repressor-like, C-terminal domain"/>
    <property type="match status" value="1"/>
</dbReference>
<dbReference type="Pfam" id="PF00440">
    <property type="entry name" value="TetR_N"/>
    <property type="match status" value="1"/>
</dbReference>
<dbReference type="InterPro" id="IPR036271">
    <property type="entry name" value="Tet_transcr_reg_TetR-rel_C_sf"/>
</dbReference>
<keyword evidence="3" id="KW-0804">Transcription</keyword>
<keyword evidence="2 4" id="KW-0238">DNA-binding</keyword>
<feature type="DNA-binding region" description="H-T-H motif" evidence="4">
    <location>
        <begin position="26"/>
        <end position="45"/>
    </location>
</feature>
<dbReference type="GO" id="GO:0003677">
    <property type="term" value="F:DNA binding"/>
    <property type="evidence" value="ECO:0007669"/>
    <property type="project" value="UniProtKB-UniRule"/>
</dbReference>
<dbReference type="InterPro" id="IPR050624">
    <property type="entry name" value="HTH-type_Tx_Regulator"/>
</dbReference>